<gene>
    <name evidence="1" type="ORF">MPUL_42190</name>
</gene>
<dbReference type="RefSeq" id="WP_163903617.1">
    <property type="nucleotide sequence ID" value="NZ_AP022599.1"/>
</dbReference>
<organism evidence="1 2">
    <name type="scientific">Mycolicibacterium pulveris</name>
    <name type="common">Mycobacterium pulveris</name>
    <dbReference type="NCBI Taxonomy" id="36813"/>
    <lineage>
        <taxon>Bacteria</taxon>
        <taxon>Bacillati</taxon>
        <taxon>Actinomycetota</taxon>
        <taxon>Actinomycetes</taxon>
        <taxon>Mycobacteriales</taxon>
        <taxon>Mycobacteriaceae</taxon>
        <taxon>Mycolicibacterium</taxon>
    </lineage>
</organism>
<accession>A0A7I7UQI9</accession>
<dbReference type="Proteomes" id="UP000467252">
    <property type="component" value="Chromosome"/>
</dbReference>
<dbReference type="EMBL" id="AP022599">
    <property type="protein sequence ID" value="BBY83061.1"/>
    <property type="molecule type" value="Genomic_DNA"/>
</dbReference>
<dbReference type="AlphaFoldDB" id="A0A7I7UQI9"/>
<sequence length="61" mass="6815">MEPLRMRWPRGPIRWLFSRNPLVRWVDRLEAVIVLITASAALMAVPVAGAVGTAVHSPRLL</sequence>
<proteinExistence type="predicted"/>
<protein>
    <submittedName>
        <fullName evidence="1">Uncharacterized protein</fullName>
    </submittedName>
</protein>
<evidence type="ECO:0000313" key="2">
    <source>
        <dbReference type="Proteomes" id="UP000467252"/>
    </source>
</evidence>
<name>A0A7I7UQI9_MYCPV</name>
<evidence type="ECO:0000313" key="1">
    <source>
        <dbReference type="EMBL" id="BBY83061.1"/>
    </source>
</evidence>
<keyword evidence="2" id="KW-1185">Reference proteome</keyword>
<reference evidence="1 2" key="1">
    <citation type="journal article" date="2019" name="Emerg. Microbes Infect.">
        <title>Comprehensive subspecies identification of 175 nontuberculous mycobacteria species based on 7547 genomic profiles.</title>
        <authorList>
            <person name="Matsumoto Y."/>
            <person name="Kinjo T."/>
            <person name="Motooka D."/>
            <person name="Nabeya D."/>
            <person name="Jung N."/>
            <person name="Uechi K."/>
            <person name="Horii T."/>
            <person name="Iida T."/>
            <person name="Fujita J."/>
            <person name="Nakamura S."/>
        </authorList>
    </citation>
    <scope>NUCLEOTIDE SEQUENCE [LARGE SCALE GENOMIC DNA]</scope>
    <source>
        <strain evidence="1 2">JCM 6370</strain>
    </source>
</reference>